<dbReference type="EMBL" id="CP055153">
    <property type="protein sequence ID" value="QMU30994.1"/>
    <property type="molecule type" value="Genomic_DNA"/>
</dbReference>
<proteinExistence type="predicted"/>
<dbReference type="AlphaFoldDB" id="A0A7L7LE87"/>
<name>A0A7L7LE87_9BACT</name>
<gene>
    <name evidence="1" type="ORF">HUW48_24530</name>
</gene>
<dbReference type="Proteomes" id="UP000514509">
    <property type="component" value="Chromosome"/>
</dbReference>
<sequence length="108" mass="12028">MKPAKSLLLAFQWKKWSTTLIIVVALLLPVFSSSGQTNGYEKGQVKEKSIKGMVLVADNMTNWLSKANRTTGISKKINTQTYSKPVSYSCLIVYKVKNQSVSKAIKRS</sequence>
<organism evidence="1 2">
    <name type="scientific">Adhaeribacter radiodurans</name>
    <dbReference type="NCBI Taxonomy" id="2745197"/>
    <lineage>
        <taxon>Bacteria</taxon>
        <taxon>Pseudomonadati</taxon>
        <taxon>Bacteroidota</taxon>
        <taxon>Cytophagia</taxon>
        <taxon>Cytophagales</taxon>
        <taxon>Hymenobacteraceae</taxon>
        <taxon>Adhaeribacter</taxon>
    </lineage>
</organism>
<keyword evidence="2" id="KW-1185">Reference proteome</keyword>
<accession>A0A7L7LE87</accession>
<dbReference type="RefSeq" id="WP_182413436.1">
    <property type="nucleotide sequence ID" value="NZ_CP055153.1"/>
</dbReference>
<protein>
    <submittedName>
        <fullName evidence="1">Uncharacterized protein</fullName>
    </submittedName>
</protein>
<evidence type="ECO:0000313" key="1">
    <source>
        <dbReference type="EMBL" id="QMU30994.1"/>
    </source>
</evidence>
<reference evidence="1 2" key="2">
    <citation type="submission" date="2020-08" db="EMBL/GenBank/DDBJ databases">
        <title>Adhaeribacter dokdonensis sp. nov., isolated from the rhizosphere of Elymus tsukushiensis, a plant native to the Dokdo Islands, Republic of Korea.</title>
        <authorList>
            <person name="Ghim S.Y."/>
        </authorList>
    </citation>
    <scope>NUCLEOTIDE SEQUENCE [LARGE SCALE GENOMIC DNA]</scope>
    <source>
        <strain evidence="1 2">KUDC8001</strain>
    </source>
</reference>
<evidence type="ECO:0000313" key="2">
    <source>
        <dbReference type="Proteomes" id="UP000514509"/>
    </source>
</evidence>
<dbReference type="KEGG" id="add:HUW48_24530"/>
<reference evidence="1 2" key="1">
    <citation type="submission" date="2020-06" db="EMBL/GenBank/DDBJ databases">
        <authorList>
            <person name="Hwang Y.J."/>
        </authorList>
    </citation>
    <scope>NUCLEOTIDE SEQUENCE [LARGE SCALE GENOMIC DNA]</scope>
    <source>
        <strain evidence="1 2">KUDC8001</strain>
    </source>
</reference>